<evidence type="ECO:0000313" key="8">
    <source>
        <dbReference type="Proteomes" id="UP001530293"/>
    </source>
</evidence>
<dbReference type="InterPro" id="IPR035396">
    <property type="entry name" value="Bac_rhamnosid6H"/>
</dbReference>
<dbReference type="Pfam" id="PF17389">
    <property type="entry name" value="Bac_rhamnosid6H"/>
    <property type="match status" value="2"/>
</dbReference>
<evidence type="ECO:0000256" key="2">
    <source>
        <dbReference type="ARBA" id="ARBA00012652"/>
    </source>
</evidence>
<evidence type="ECO:0000256" key="4">
    <source>
        <dbReference type="SAM" id="Phobius"/>
    </source>
</evidence>
<evidence type="ECO:0000259" key="6">
    <source>
        <dbReference type="Pfam" id="PF17389"/>
    </source>
</evidence>
<dbReference type="Pfam" id="PF08531">
    <property type="entry name" value="Bac_rhamnosid_N"/>
    <property type="match status" value="1"/>
</dbReference>
<dbReference type="EC" id="3.2.1.40" evidence="2"/>
<protein>
    <recommendedName>
        <fullName evidence="2">alpha-L-rhamnosidase</fullName>
        <ecNumber evidence="2">3.2.1.40</ecNumber>
    </recommendedName>
</protein>
<dbReference type="PANTHER" id="PTHR33307">
    <property type="entry name" value="ALPHA-RHAMNOSIDASE (EUROFUNG)"/>
    <property type="match status" value="1"/>
</dbReference>
<keyword evidence="4" id="KW-1133">Transmembrane helix</keyword>
<reference evidence="7 8" key="1">
    <citation type="submission" date="2024-10" db="EMBL/GenBank/DDBJ databases">
        <title>Updated reference genomes for cyclostephanoid diatoms.</title>
        <authorList>
            <person name="Roberts W.R."/>
            <person name="Alverson A.J."/>
        </authorList>
    </citation>
    <scope>NUCLEOTIDE SEQUENCE [LARGE SCALE GENOMIC DNA]</scope>
    <source>
        <strain evidence="7 8">AJA232-27</strain>
    </source>
</reference>
<feature type="region of interest" description="Disordered" evidence="3">
    <location>
        <begin position="321"/>
        <end position="341"/>
    </location>
</feature>
<dbReference type="Gene3D" id="1.50.10.10">
    <property type="match status" value="1"/>
</dbReference>
<evidence type="ECO:0000259" key="5">
    <source>
        <dbReference type="Pfam" id="PF08531"/>
    </source>
</evidence>
<feature type="domain" description="Bacterial alpha-L-rhamnosidase N-terminal" evidence="5">
    <location>
        <begin position="599"/>
        <end position="768"/>
    </location>
</feature>
<comment type="caution">
    <text evidence="7">The sequence shown here is derived from an EMBL/GenBank/DDBJ whole genome shotgun (WGS) entry which is preliminary data.</text>
</comment>
<name>A0ABD3N9K0_9STRA</name>
<accession>A0ABD3N9K0</accession>
<evidence type="ECO:0000256" key="1">
    <source>
        <dbReference type="ARBA" id="ARBA00001445"/>
    </source>
</evidence>
<sequence>MANAGQPPSTRRRVGGRGTADGIDAALPSSSASAHSSSHSLDSSNGSSHAAAATATHRRWRGGGVGNNLQPPSRSSSRSSRSILVWIIQLIAIFAIAILVAIALDRHGASSSSSSSGGSTSTAIDLASSSENRIISNEDVSSTATSSLRIMAHDDIQALENELHSLSVQVRRVSNEIAKLVAADDGGSAVVAKSHEDTLKPDIIIYNELEDDYKKNGMIITTSDYEGTTARKESKDSQKKEDSKRKKKKGKQQEEETTIKKVTPKKYWIRTNLSITDDSSTNINIENPSTIMGGDGNGSGGGGAIIPFDLSVNHLQRIILAPGSPNNDHRNSSSGTSNSNSRPVVVIDEEFLPVVKSHEIYFRWRSQSRPTSLPGDAVRTSAYRIVARRAQYHHYSSASLDGSDTIKDEMDEEEVESLSSILLWDSGKISLAEGGGSPDVVHCTDPQLTHKAMIGSIIEWRVTVWDSSRQPRWSTSSWTKFAIGPTQHSGISNYDEVDGDDDEKDANDNSNDDEDDDTNGWEARWISHPIDIESWDETDGKAFWGKDEGHKKTACRNWEKRSQLPIFRAKLTLPSSSSSSSNLATINGGGDGYTDNDDEIASALLVVSGLGSFRASFDGVSLSSSGPLDPPFTDYAQRVSYRGFDVTKFLKKRDNDDVNGSGEREHVVGISMGSGWWDHRPLTGDFIRLFYFPRGAVTCIAQLYVTYKNSGKTEVLLPTGRSSSGWQVAKGHLRESSLFSGEYIDLQAMETFEGWDTVARWDGVSPADDRTKSIHSWVEPKLYKSDMTLESWRYALHVRAHATATNLRKTVFPEHTLSPIGKLIPLEIPPVLPMERVHPDEIYGLGQGRWMIDFGKGFSGMLRFENGVPSPIVPPDGNYPRGHSVSTLSSDESFITVVYGESLQMESGDINIALVAGMGLHDGGPRHNVKKVGYVEAKGGPCFPKDHIKDGSLLQRDVYILPRSTDSSRAAGSFSHARQSHFTTHSFRFAEICCLADPPSDIYAMSYRTAFNEWGDFSSSNVRINGGYELTKNALNSNMLSVQSDCPHREKIQYGGDIIADSPASLHVYDLSSFYRKVINDWKDQQWDNGAYAGTSIWLALNDYAGIGDGSGETVWASAPVVLTARHFQHYGDLRLLEESFGTHLKWYEFLRTHFDEGMTNKGYRDDLKGYTKAGSGLGDWLSFRGRDTWLTHQSFYMATARCIAYIASKLDKMKEVDRALQLANSVRERIVGLYLRNDGSFLPPEAKDLSPGPEMSLYSRVVPGDERCRVLRSYFKRKGHSWPGSEENYFLSEISEKTLQQMVSSGELTMRGGNWTMGWSQWHGFNEGIFAIRYALKTLSDNGFHNLAISKASGFGAGTFEYMLSHNATTMWESWWRSEDLYSRNHPMLGASAEWMVSAVAGVGLHPTTTGGKKVLFWPRFPNSARTLEYASATQGTRRGDFSVAWKFEDLPGDSDLYDFAIVKVHIRLYVPPDGSAIFRLPEYGNGTGVDSVIRFATQFPDMMIIKTLSSQECNDRRKAKNGFDYNWEYDREEKQWAKIYRKKAIGTPCHGYLFHSSLSAVAWSSPETVGGSSANGIELDLGPGLYDVMVDNWQLKPEMKGDEDWRVESMYGYYDEKNIGPHCSDLDTFEWSVDDASHLI</sequence>
<dbReference type="InterPro" id="IPR012341">
    <property type="entry name" value="6hp_glycosidase-like_sf"/>
</dbReference>
<feature type="region of interest" description="Disordered" evidence="3">
    <location>
        <begin position="226"/>
        <end position="258"/>
    </location>
</feature>
<keyword evidence="4" id="KW-0472">Membrane</keyword>
<dbReference type="Proteomes" id="UP001530293">
    <property type="component" value="Unassembled WGS sequence"/>
</dbReference>
<feature type="compositionally biased region" description="Acidic residues" evidence="3">
    <location>
        <begin position="495"/>
        <end position="519"/>
    </location>
</feature>
<gene>
    <name evidence="7" type="ORF">ACHAWU_008050</name>
</gene>
<keyword evidence="4" id="KW-0812">Transmembrane</keyword>
<dbReference type="Gene3D" id="2.60.120.260">
    <property type="entry name" value="Galactose-binding domain-like"/>
    <property type="match status" value="2"/>
</dbReference>
<feature type="region of interest" description="Disordered" evidence="3">
    <location>
        <begin position="487"/>
        <end position="521"/>
    </location>
</feature>
<feature type="compositionally biased region" description="Low complexity" evidence="3">
    <location>
        <begin position="25"/>
        <end position="55"/>
    </location>
</feature>
<organism evidence="7 8">
    <name type="scientific">Discostella pseudostelligera</name>
    <dbReference type="NCBI Taxonomy" id="259834"/>
    <lineage>
        <taxon>Eukaryota</taxon>
        <taxon>Sar</taxon>
        <taxon>Stramenopiles</taxon>
        <taxon>Ochrophyta</taxon>
        <taxon>Bacillariophyta</taxon>
        <taxon>Coscinodiscophyceae</taxon>
        <taxon>Thalassiosirophycidae</taxon>
        <taxon>Stephanodiscales</taxon>
        <taxon>Stephanodiscaceae</taxon>
        <taxon>Discostella</taxon>
    </lineage>
</organism>
<dbReference type="InterPro" id="IPR016007">
    <property type="entry name" value="Alpha_rhamnosid"/>
</dbReference>
<evidence type="ECO:0000256" key="3">
    <source>
        <dbReference type="SAM" id="MobiDB-lite"/>
    </source>
</evidence>
<evidence type="ECO:0000313" key="7">
    <source>
        <dbReference type="EMBL" id="KAL3772028.1"/>
    </source>
</evidence>
<dbReference type="SUPFAM" id="SSF48208">
    <property type="entry name" value="Six-hairpin glycosidases"/>
    <property type="match status" value="1"/>
</dbReference>
<feature type="compositionally biased region" description="Basic and acidic residues" evidence="3">
    <location>
        <begin position="229"/>
        <end position="244"/>
    </location>
</feature>
<keyword evidence="8" id="KW-1185">Reference proteome</keyword>
<feature type="domain" description="Alpha-L-rhamnosidase six-hairpin glycosidase" evidence="6">
    <location>
        <begin position="1327"/>
        <end position="1401"/>
    </location>
</feature>
<dbReference type="PANTHER" id="PTHR33307:SF11">
    <property type="entry name" value="ALPHA-L-RHAMNOSIDASE"/>
    <property type="match status" value="1"/>
</dbReference>
<feature type="compositionally biased region" description="Low complexity" evidence="3">
    <location>
        <begin position="332"/>
        <end position="341"/>
    </location>
</feature>
<feature type="region of interest" description="Disordered" evidence="3">
    <location>
        <begin position="1"/>
        <end position="77"/>
    </location>
</feature>
<feature type="transmembrane region" description="Helical" evidence="4">
    <location>
        <begin position="83"/>
        <end position="104"/>
    </location>
</feature>
<dbReference type="EMBL" id="JALLBG020000017">
    <property type="protein sequence ID" value="KAL3772028.1"/>
    <property type="molecule type" value="Genomic_DNA"/>
</dbReference>
<comment type="catalytic activity">
    <reaction evidence="1">
        <text>Hydrolysis of terminal non-reducing alpha-L-rhamnose residues in alpha-L-rhamnosides.</text>
        <dbReference type="EC" id="3.2.1.40"/>
    </reaction>
</comment>
<feature type="domain" description="Alpha-L-rhamnosidase six-hairpin glycosidase" evidence="6">
    <location>
        <begin position="1014"/>
        <end position="1242"/>
    </location>
</feature>
<dbReference type="GO" id="GO:0030596">
    <property type="term" value="F:alpha-L-rhamnosidase activity"/>
    <property type="evidence" value="ECO:0007669"/>
    <property type="project" value="UniProtKB-EC"/>
</dbReference>
<proteinExistence type="predicted"/>
<dbReference type="InterPro" id="IPR013737">
    <property type="entry name" value="Bac_rhamnosid_N"/>
</dbReference>
<dbReference type="InterPro" id="IPR008928">
    <property type="entry name" value="6-hairpin_glycosidase_sf"/>
</dbReference>